<protein>
    <submittedName>
        <fullName evidence="2">T-cell immunomodulatory protein</fullName>
    </submittedName>
</protein>
<sequence>DGNFTKADVMPAEPPASFVGQSSFVDFDGDGYQDHLLPVCLDKSCQSSAIYLAKPGSEKCRNVFERQSSLSKRETDGEGVVGRVRRKPDSL</sequence>
<accession>A0AAD3NG81</accession>
<dbReference type="EMBL" id="BRZM01000778">
    <property type="protein sequence ID" value="GLD71888.1"/>
    <property type="molecule type" value="Genomic_DNA"/>
</dbReference>
<dbReference type="Proteomes" id="UP001279410">
    <property type="component" value="Unassembled WGS sequence"/>
</dbReference>
<reference evidence="2" key="1">
    <citation type="submission" date="2022-08" db="EMBL/GenBank/DDBJ databases">
        <title>Genome sequencing of akame (Lates japonicus).</title>
        <authorList>
            <person name="Hashiguchi Y."/>
            <person name="Takahashi H."/>
        </authorList>
    </citation>
    <scope>NUCLEOTIDE SEQUENCE</scope>
    <source>
        <strain evidence="2">Kochi</strain>
    </source>
</reference>
<evidence type="ECO:0000313" key="3">
    <source>
        <dbReference type="Proteomes" id="UP001279410"/>
    </source>
</evidence>
<evidence type="ECO:0000256" key="1">
    <source>
        <dbReference type="SAM" id="MobiDB-lite"/>
    </source>
</evidence>
<feature type="region of interest" description="Disordered" evidence="1">
    <location>
        <begin position="65"/>
        <end position="91"/>
    </location>
</feature>
<organism evidence="2 3">
    <name type="scientific">Lates japonicus</name>
    <name type="common">Japanese lates</name>
    <dbReference type="NCBI Taxonomy" id="270547"/>
    <lineage>
        <taxon>Eukaryota</taxon>
        <taxon>Metazoa</taxon>
        <taxon>Chordata</taxon>
        <taxon>Craniata</taxon>
        <taxon>Vertebrata</taxon>
        <taxon>Euteleostomi</taxon>
        <taxon>Actinopterygii</taxon>
        <taxon>Neopterygii</taxon>
        <taxon>Teleostei</taxon>
        <taxon>Neoteleostei</taxon>
        <taxon>Acanthomorphata</taxon>
        <taxon>Carangaria</taxon>
        <taxon>Carangaria incertae sedis</taxon>
        <taxon>Centropomidae</taxon>
        <taxon>Lates</taxon>
    </lineage>
</organism>
<feature type="non-terminal residue" evidence="2">
    <location>
        <position position="1"/>
    </location>
</feature>
<dbReference type="AlphaFoldDB" id="A0AAD3NG81"/>
<name>A0AAD3NG81_LATJO</name>
<gene>
    <name evidence="2" type="ORF">AKAME5_002321200</name>
</gene>
<proteinExistence type="predicted"/>
<keyword evidence="3" id="KW-1185">Reference proteome</keyword>
<comment type="caution">
    <text evidence="2">The sequence shown here is derived from an EMBL/GenBank/DDBJ whole genome shotgun (WGS) entry which is preliminary data.</text>
</comment>
<evidence type="ECO:0000313" key="2">
    <source>
        <dbReference type="EMBL" id="GLD71888.1"/>
    </source>
</evidence>